<accession>R9A747</accession>
<dbReference type="STRING" id="1218599.LEP1GSC195_1457"/>
<proteinExistence type="predicted"/>
<evidence type="ECO:0000313" key="1">
    <source>
        <dbReference type="EMBL" id="EOQ97819.1"/>
    </source>
</evidence>
<gene>
    <name evidence="1" type="ORF">LEP1GSC195_1457</name>
</gene>
<sequence>MNTKQIIKLITLFFIINNLVEEIYSQEITNQNKERKKVHIYIMPYSLSRYDETQFRRRSEDINISILYGITNRFFLGFTYNFGENSKSYNRFVPSAYSGYMQTGEFSRSRYGEYFMIRSQYFFYENFYASLNIGVEKSFTTEQKNFIYIGRNIEVQPYSKITTYSDRYFSTLGIGYRKEFFENFLIGTEFEFGTMNSSKVRNHYTFDPGYFNGLPHKYRMELNFPQEPDRKESKFSYISIYAGIGF</sequence>
<dbReference type="Proteomes" id="UP000013984">
    <property type="component" value="Unassembled WGS sequence"/>
</dbReference>
<name>R9A747_9LEPT</name>
<protein>
    <recommendedName>
        <fullName evidence="3">Outer membrane protein, TIGR04327 family</fullName>
    </recommendedName>
</protein>
<dbReference type="AlphaFoldDB" id="R9A747"/>
<evidence type="ECO:0008006" key="3">
    <source>
        <dbReference type="Google" id="ProtNLM"/>
    </source>
</evidence>
<comment type="caution">
    <text evidence="1">The sequence shown here is derived from an EMBL/GenBank/DDBJ whole genome shotgun (WGS) entry which is preliminary data.</text>
</comment>
<reference evidence="1" key="1">
    <citation type="submission" date="2013-04" db="EMBL/GenBank/DDBJ databases">
        <authorList>
            <person name="Harkins D.M."/>
            <person name="Durkin A.S."/>
            <person name="Brinkac L.M."/>
            <person name="Haft D.H."/>
            <person name="Selengut J.D."/>
            <person name="Sanka R."/>
            <person name="DePew J."/>
            <person name="Purushe J."/>
            <person name="Galloway R.L."/>
            <person name="Vinetz J.M."/>
            <person name="Sutton G.G."/>
            <person name="Nierman W.C."/>
            <person name="Fouts D.E."/>
        </authorList>
    </citation>
    <scope>NUCLEOTIDE SEQUENCE [LARGE SCALE GENOMIC DNA]</scope>
    <source>
        <strain evidence="1">CDC</strain>
    </source>
</reference>
<dbReference type="RefSeq" id="WP_015680219.1">
    <property type="nucleotide sequence ID" value="NZ_AOGZ02000012.1"/>
</dbReference>
<organism evidence="1 2">
    <name type="scientific">Leptospira wolbachii serovar Codice str. CDC</name>
    <dbReference type="NCBI Taxonomy" id="1218599"/>
    <lineage>
        <taxon>Bacteria</taxon>
        <taxon>Pseudomonadati</taxon>
        <taxon>Spirochaetota</taxon>
        <taxon>Spirochaetia</taxon>
        <taxon>Leptospirales</taxon>
        <taxon>Leptospiraceae</taxon>
        <taxon>Leptospira</taxon>
    </lineage>
</organism>
<dbReference type="EMBL" id="AOGZ02000012">
    <property type="protein sequence ID" value="EOQ97819.1"/>
    <property type="molecule type" value="Genomic_DNA"/>
</dbReference>
<dbReference type="OrthoDB" id="339925at2"/>
<evidence type="ECO:0000313" key="2">
    <source>
        <dbReference type="Proteomes" id="UP000013984"/>
    </source>
</evidence>
<keyword evidence="2" id="KW-1185">Reference proteome</keyword>